<dbReference type="EMBL" id="BMAT01011202">
    <property type="protein sequence ID" value="GFR68458.1"/>
    <property type="molecule type" value="Genomic_DNA"/>
</dbReference>
<proteinExistence type="predicted"/>
<evidence type="ECO:0000313" key="1">
    <source>
        <dbReference type="EMBL" id="GFR68458.1"/>
    </source>
</evidence>
<name>A0AAV4F503_9GAST</name>
<dbReference type="Proteomes" id="UP000762676">
    <property type="component" value="Unassembled WGS sequence"/>
</dbReference>
<reference evidence="1 2" key="1">
    <citation type="journal article" date="2021" name="Elife">
        <title>Chloroplast acquisition without the gene transfer in kleptoplastic sea slugs, Plakobranchus ocellatus.</title>
        <authorList>
            <person name="Maeda T."/>
            <person name="Takahashi S."/>
            <person name="Yoshida T."/>
            <person name="Shimamura S."/>
            <person name="Takaki Y."/>
            <person name="Nagai Y."/>
            <person name="Toyoda A."/>
            <person name="Suzuki Y."/>
            <person name="Arimoto A."/>
            <person name="Ishii H."/>
            <person name="Satoh N."/>
            <person name="Nishiyama T."/>
            <person name="Hasebe M."/>
            <person name="Maruyama T."/>
            <person name="Minagawa J."/>
            <person name="Obokata J."/>
            <person name="Shigenobu S."/>
        </authorList>
    </citation>
    <scope>NUCLEOTIDE SEQUENCE [LARGE SCALE GENOMIC DNA]</scope>
</reference>
<evidence type="ECO:0000313" key="2">
    <source>
        <dbReference type="Proteomes" id="UP000762676"/>
    </source>
</evidence>
<gene>
    <name evidence="1" type="ORF">ElyMa_005609300</name>
</gene>
<accession>A0AAV4F503</accession>
<protein>
    <submittedName>
        <fullName evidence="1">Uncharacterized protein</fullName>
    </submittedName>
</protein>
<sequence length="90" mass="9563">MCGTVLTRSCLAGGRQPTYGSRSTYRTRVLQNSDRQGKCTFRGSCAVTSGRAVGGADLGQLTSGEAVNGVSKCAASFTQFHIEELLRDKK</sequence>
<keyword evidence="2" id="KW-1185">Reference proteome</keyword>
<organism evidence="1 2">
    <name type="scientific">Elysia marginata</name>
    <dbReference type="NCBI Taxonomy" id="1093978"/>
    <lineage>
        <taxon>Eukaryota</taxon>
        <taxon>Metazoa</taxon>
        <taxon>Spiralia</taxon>
        <taxon>Lophotrochozoa</taxon>
        <taxon>Mollusca</taxon>
        <taxon>Gastropoda</taxon>
        <taxon>Heterobranchia</taxon>
        <taxon>Euthyneura</taxon>
        <taxon>Panpulmonata</taxon>
        <taxon>Sacoglossa</taxon>
        <taxon>Placobranchoidea</taxon>
        <taxon>Plakobranchidae</taxon>
        <taxon>Elysia</taxon>
    </lineage>
</organism>
<comment type="caution">
    <text evidence="1">The sequence shown here is derived from an EMBL/GenBank/DDBJ whole genome shotgun (WGS) entry which is preliminary data.</text>
</comment>
<dbReference type="AlphaFoldDB" id="A0AAV4F503"/>